<dbReference type="KEGG" id="epa:110233475"/>
<dbReference type="Pfam" id="PF13499">
    <property type="entry name" value="EF-hand_7"/>
    <property type="match status" value="1"/>
</dbReference>
<name>A0A913WUU0_EXADI</name>
<feature type="domain" description="EF-hand" evidence="3">
    <location>
        <begin position="58"/>
        <end position="93"/>
    </location>
</feature>
<feature type="compositionally biased region" description="Basic residues" evidence="2">
    <location>
        <begin position="1"/>
        <end position="21"/>
    </location>
</feature>
<accession>A0A913WUU0</accession>
<dbReference type="AlphaFoldDB" id="A0A913WUU0"/>
<dbReference type="SUPFAM" id="SSF47473">
    <property type="entry name" value="EF-hand"/>
    <property type="match status" value="1"/>
</dbReference>
<dbReference type="OrthoDB" id="418595at2759"/>
<dbReference type="Gene3D" id="1.10.238.10">
    <property type="entry name" value="EF-hand"/>
    <property type="match status" value="1"/>
</dbReference>
<evidence type="ECO:0000313" key="5">
    <source>
        <dbReference type="Proteomes" id="UP000887567"/>
    </source>
</evidence>
<dbReference type="EnsemblMetazoa" id="XM_021038770.1">
    <property type="protein sequence ID" value="XP_020894429.1"/>
    <property type="gene ID" value="LOC110233475"/>
</dbReference>
<feature type="region of interest" description="Disordered" evidence="2">
    <location>
        <begin position="1"/>
        <end position="26"/>
    </location>
</feature>
<dbReference type="Proteomes" id="UP000887567">
    <property type="component" value="Unplaced"/>
</dbReference>
<dbReference type="SMART" id="SM00054">
    <property type="entry name" value="EFh"/>
    <property type="match status" value="2"/>
</dbReference>
<reference evidence="4" key="1">
    <citation type="submission" date="2022-11" db="UniProtKB">
        <authorList>
            <consortium name="EnsemblMetazoa"/>
        </authorList>
    </citation>
    <scope>IDENTIFICATION</scope>
</reference>
<evidence type="ECO:0000256" key="1">
    <source>
        <dbReference type="ARBA" id="ARBA00022837"/>
    </source>
</evidence>
<dbReference type="CDD" id="cd00051">
    <property type="entry name" value="EFh"/>
    <property type="match status" value="1"/>
</dbReference>
<keyword evidence="5" id="KW-1185">Reference proteome</keyword>
<dbReference type="PROSITE" id="PS00018">
    <property type="entry name" value="EF_HAND_1"/>
    <property type="match status" value="1"/>
</dbReference>
<dbReference type="GO" id="GO:0005509">
    <property type="term" value="F:calcium ion binding"/>
    <property type="evidence" value="ECO:0007669"/>
    <property type="project" value="InterPro"/>
</dbReference>
<dbReference type="KEGG" id="epa:110244624"/>
<dbReference type="PROSITE" id="PS50222">
    <property type="entry name" value="EF_HAND_2"/>
    <property type="match status" value="1"/>
</dbReference>
<sequence length="278" mass="32004">MPVKKKGGKKSGKKKSAKPKRSKEEIAKEKLEKAASAFEATEDLHAAFVARMNKWLIDNYSRAIDLFRRFDVDGDGELSYEEFYAGMRDLNAPANNLELYVLAKKLDKDQNERLDYLEFSKGLRYFKKEECVPDDGLPPLTFEREKLENCPCCKIGISKPLTEKFPRFISLELKLMTFANLPHLKNYPGHFQLYVHAHIPVLSIVELICERFGGTPRNVSIYCVTKAGEKVKLNPHDKLQDCGFPGGPRPEPQLVELLYDYETEFRDCPLLMCDYYFT</sequence>
<evidence type="ECO:0000313" key="4">
    <source>
        <dbReference type="EnsemblMetazoa" id="XP_020894429.1"/>
    </source>
</evidence>
<dbReference type="RefSeq" id="XP_020906488.1">
    <property type="nucleotide sequence ID" value="XM_021050829.1"/>
</dbReference>
<dbReference type="RefSeq" id="XP_020894429.1">
    <property type="nucleotide sequence ID" value="XM_021038770.1"/>
</dbReference>
<keyword evidence="1" id="KW-0106">Calcium</keyword>
<evidence type="ECO:0000259" key="3">
    <source>
        <dbReference type="PROSITE" id="PS50222"/>
    </source>
</evidence>
<dbReference type="GeneID" id="110244624"/>
<dbReference type="InterPro" id="IPR018247">
    <property type="entry name" value="EF_Hand_1_Ca_BS"/>
</dbReference>
<dbReference type="OMA" id="ECPILLC"/>
<evidence type="ECO:0000256" key="2">
    <source>
        <dbReference type="SAM" id="MobiDB-lite"/>
    </source>
</evidence>
<proteinExistence type="predicted"/>
<dbReference type="GeneID" id="110233475"/>
<dbReference type="InterPro" id="IPR002048">
    <property type="entry name" value="EF_hand_dom"/>
</dbReference>
<dbReference type="EnsemblMetazoa" id="XM_021050829.1">
    <property type="protein sequence ID" value="XP_020906488.1"/>
    <property type="gene ID" value="LOC110244624"/>
</dbReference>
<protein>
    <recommendedName>
        <fullName evidence="3">EF-hand domain-containing protein</fullName>
    </recommendedName>
</protein>
<dbReference type="InterPro" id="IPR011992">
    <property type="entry name" value="EF-hand-dom_pair"/>
</dbReference>
<organism evidence="4 5">
    <name type="scientific">Exaiptasia diaphana</name>
    <name type="common">Tropical sea anemone</name>
    <name type="synonym">Aiptasia pulchella</name>
    <dbReference type="NCBI Taxonomy" id="2652724"/>
    <lineage>
        <taxon>Eukaryota</taxon>
        <taxon>Metazoa</taxon>
        <taxon>Cnidaria</taxon>
        <taxon>Anthozoa</taxon>
        <taxon>Hexacorallia</taxon>
        <taxon>Actiniaria</taxon>
        <taxon>Aiptasiidae</taxon>
        <taxon>Exaiptasia</taxon>
    </lineage>
</organism>